<comment type="caution">
    <text evidence="2">The sequence shown here is derived from an EMBL/GenBank/DDBJ whole genome shotgun (WGS) entry which is preliminary data.</text>
</comment>
<organism evidence="2 3">
    <name type="scientific">Hibiscus syriacus</name>
    <name type="common">Rose of Sharon</name>
    <dbReference type="NCBI Taxonomy" id="106335"/>
    <lineage>
        <taxon>Eukaryota</taxon>
        <taxon>Viridiplantae</taxon>
        <taxon>Streptophyta</taxon>
        <taxon>Embryophyta</taxon>
        <taxon>Tracheophyta</taxon>
        <taxon>Spermatophyta</taxon>
        <taxon>Magnoliopsida</taxon>
        <taxon>eudicotyledons</taxon>
        <taxon>Gunneridae</taxon>
        <taxon>Pentapetalae</taxon>
        <taxon>rosids</taxon>
        <taxon>malvids</taxon>
        <taxon>Malvales</taxon>
        <taxon>Malvaceae</taxon>
        <taxon>Malvoideae</taxon>
        <taxon>Hibiscus</taxon>
    </lineage>
</organism>
<dbReference type="EMBL" id="VEPZ02001210">
    <property type="protein sequence ID" value="KAE8686735.1"/>
    <property type="molecule type" value="Genomic_DNA"/>
</dbReference>
<keyword evidence="3" id="KW-1185">Reference proteome</keyword>
<protein>
    <submittedName>
        <fullName evidence="2">Uncharacterized protein</fullName>
    </submittedName>
</protein>
<reference evidence="2" key="1">
    <citation type="submission" date="2019-09" db="EMBL/GenBank/DDBJ databases">
        <title>Draft genome information of white flower Hibiscus syriacus.</title>
        <authorList>
            <person name="Kim Y.-M."/>
        </authorList>
    </citation>
    <scope>NUCLEOTIDE SEQUENCE [LARGE SCALE GENOMIC DNA]</scope>
    <source>
        <strain evidence="2">YM2019G1</strain>
    </source>
</reference>
<dbReference type="Proteomes" id="UP000436088">
    <property type="component" value="Unassembled WGS sequence"/>
</dbReference>
<gene>
    <name evidence="2" type="ORF">F3Y22_tig00111028pilonHSYRG00029</name>
</gene>
<dbReference type="AlphaFoldDB" id="A0A6A2Z6J8"/>
<evidence type="ECO:0000313" key="2">
    <source>
        <dbReference type="EMBL" id="KAE8686735.1"/>
    </source>
</evidence>
<evidence type="ECO:0000256" key="1">
    <source>
        <dbReference type="SAM" id="MobiDB-lite"/>
    </source>
</evidence>
<feature type="region of interest" description="Disordered" evidence="1">
    <location>
        <begin position="1"/>
        <end position="47"/>
    </location>
</feature>
<proteinExistence type="predicted"/>
<evidence type="ECO:0000313" key="3">
    <source>
        <dbReference type="Proteomes" id="UP000436088"/>
    </source>
</evidence>
<sequence length="166" mass="18743">MARSGLGKRRVVEGKRVGRRSKGPGLDKKLKPKAVSQESDTRNRLRKQIKTNLVAAASGRDLEETGSEDDGLLDLSNDDFFLSRSSSEWTESTRYVMHHELNCSIELCFLSDGKGIELRFTWTPTPVIVDLESAVSRGSRNYLCPQYYPTFPCLLRSEGHNIRTHI</sequence>
<accession>A0A6A2Z6J8</accession>
<name>A0A6A2Z6J8_HIBSY</name>